<evidence type="ECO:0000256" key="1">
    <source>
        <dbReference type="SAM" id="SignalP"/>
    </source>
</evidence>
<accession>A0AAW1RZB2</accession>
<name>A0AAW1RZB2_9CHLO</name>
<feature type="chain" id="PRO_5043721625" evidence="1">
    <location>
        <begin position="25"/>
        <end position="276"/>
    </location>
</feature>
<gene>
    <name evidence="2" type="ORF">WJX81_000745</name>
</gene>
<evidence type="ECO:0000313" key="3">
    <source>
        <dbReference type="Proteomes" id="UP001445335"/>
    </source>
</evidence>
<dbReference type="Proteomes" id="UP001445335">
    <property type="component" value="Unassembled WGS sequence"/>
</dbReference>
<keyword evidence="1" id="KW-0732">Signal</keyword>
<proteinExistence type="predicted"/>
<comment type="caution">
    <text evidence="2">The sequence shown here is derived from an EMBL/GenBank/DDBJ whole genome shotgun (WGS) entry which is preliminary data.</text>
</comment>
<sequence length="276" mass="27382">MAGVARRAGLALLTGLLLASSAQGAAWALLADAPANAPVGAPAAAQAAAAAPAAGADMATITNVLEARSGAMTNATQLLLGGVSPKVAWVLEDSSFGGRATGRYPVSEFVGGDFMKDGSWLGSPEAVVHATDKASGNDTTLVLVLSGPVYNASAGTLAFNVTPAAAGSKKAKLAGGAAESALKNPQAVGLQQPSAGMQLSDVTMFIDDSSPPADAKGQKSSVTPLTGQLVDQRNVGRDNPQSSRYAPVNGGGFNPGGGLIHAGSAYYGCAITLYAW</sequence>
<dbReference type="EMBL" id="JALJOU010000017">
    <property type="protein sequence ID" value="KAK9839198.1"/>
    <property type="molecule type" value="Genomic_DNA"/>
</dbReference>
<evidence type="ECO:0000313" key="2">
    <source>
        <dbReference type="EMBL" id="KAK9839198.1"/>
    </source>
</evidence>
<dbReference type="AlphaFoldDB" id="A0AAW1RZB2"/>
<organism evidence="2 3">
    <name type="scientific">Elliptochloris bilobata</name>
    <dbReference type="NCBI Taxonomy" id="381761"/>
    <lineage>
        <taxon>Eukaryota</taxon>
        <taxon>Viridiplantae</taxon>
        <taxon>Chlorophyta</taxon>
        <taxon>core chlorophytes</taxon>
        <taxon>Trebouxiophyceae</taxon>
        <taxon>Trebouxiophyceae incertae sedis</taxon>
        <taxon>Elliptochloris clade</taxon>
        <taxon>Elliptochloris</taxon>
    </lineage>
</organism>
<protein>
    <submittedName>
        <fullName evidence="2">Uncharacterized protein</fullName>
    </submittedName>
</protein>
<keyword evidence="3" id="KW-1185">Reference proteome</keyword>
<feature type="signal peptide" evidence="1">
    <location>
        <begin position="1"/>
        <end position="24"/>
    </location>
</feature>
<reference evidence="2 3" key="1">
    <citation type="journal article" date="2024" name="Nat. Commun.">
        <title>Phylogenomics reveals the evolutionary origins of lichenization in chlorophyte algae.</title>
        <authorList>
            <person name="Puginier C."/>
            <person name="Libourel C."/>
            <person name="Otte J."/>
            <person name="Skaloud P."/>
            <person name="Haon M."/>
            <person name="Grisel S."/>
            <person name="Petersen M."/>
            <person name="Berrin J.G."/>
            <person name="Delaux P.M."/>
            <person name="Dal Grande F."/>
            <person name="Keller J."/>
        </authorList>
    </citation>
    <scope>NUCLEOTIDE SEQUENCE [LARGE SCALE GENOMIC DNA]</scope>
    <source>
        <strain evidence="2 3">SAG 245.80</strain>
    </source>
</reference>